<dbReference type="InterPro" id="IPR006311">
    <property type="entry name" value="TAT_signal"/>
</dbReference>
<evidence type="ECO:0000256" key="2">
    <source>
        <dbReference type="SAM" id="SignalP"/>
    </source>
</evidence>
<sequence>MTRARTTPRRRASGLGLARAAAAATVVALTLLAPAAPASADDVTWSLAPGDGGLGAGRANFVYAVEPGQVVDDVLVVTNPTASPLDLAVYATDALTTPEGHLDLLPAAQAPTDLGAWIETSASAVHVEAGARVEVPFTLRVPADAAPGDHAAGIVTSLAATSGDGALTVDRRLALRVHARVAGDLTPALTVTGVDVVAHGTPRPLGAVAATVTYTLTNTGNTRLVPTESVTVRGPGGSGARSVSGDLDEVLPGSSVRRTVEVTGVRPLGRATAAVRVDGVAVGGAGATTAAGSATTWAVPWATVTLVVLVIVAAASAPGLLARLRRRGRVTPDGRVEPGAAHR</sequence>
<dbReference type="EMBL" id="SGWX01000001">
    <property type="protein sequence ID" value="RZS61030.1"/>
    <property type="molecule type" value="Genomic_DNA"/>
</dbReference>
<keyword evidence="1" id="KW-0472">Membrane</keyword>
<proteinExistence type="predicted"/>
<reference evidence="3 4" key="1">
    <citation type="submission" date="2019-02" db="EMBL/GenBank/DDBJ databases">
        <title>Sequencing the genomes of 1000 actinobacteria strains.</title>
        <authorList>
            <person name="Klenk H.-P."/>
        </authorList>
    </citation>
    <scope>NUCLEOTIDE SEQUENCE [LARGE SCALE GENOMIC DNA]</scope>
    <source>
        <strain evidence="3 4">DSM 16932</strain>
    </source>
</reference>
<dbReference type="OrthoDB" id="4336304at2"/>
<protein>
    <submittedName>
        <fullName evidence="3">Uncharacterized protein DUF916</fullName>
    </submittedName>
</protein>
<dbReference type="PROSITE" id="PS51318">
    <property type="entry name" value="TAT"/>
    <property type="match status" value="1"/>
</dbReference>
<evidence type="ECO:0000313" key="3">
    <source>
        <dbReference type="EMBL" id="RZS61030.1"/>
    </source>
</evidence>
<keyword evidence="1" id="KW-1133">Transmembrane helix</keyword>
<feature type="chain" id="PRO_5020797376" evidence="2">
    <location>
        <begin position="41"/>
        <end position="343"/>
    </location>
</feature>
<accession>A0A4V2EXX7</accession>
<name>A0A4V2EXX7_9MICO</name>
<feature type="transmembrane region" description="Helical" evidence="1">
    <location>
        <begin position="297"/>
        <end position="321"/>
    </location>
</feature>
<keyword evidence="1" id="KW-0812">Transmembrane</keyword>
<organism evidence="3 4">
    <name type="scientific">Xylanimonas ulmi</name>
    <dbReference type="NCBI Taxonomy" id="228973"/>
    <lineage>
        <taxon>Bacteria</taxon>
        <taxon>Bacillati</taxon>
        <taxon>Actinomycetota</taxon>
        <taxon>Actinomycetes</taxon>
        <taxon>Micrococcales</taxon>
        <taxon>Promicromonosporaceae</taxon>
        <taxon>Xylanimonas</taxon>
    </lineage>
</organism>
<dbReference type="Proteomes" id="UP000293852">
    <property type="component" value="Unassembled WGS sequence"/>
</dbReference>
<dbReference type="AlphaFoldDB" id="A0A4V2EXX7"/>
<evidence type="ECO:0000256" key="1">
    <source>
        <dbReference type="SAM" id="Phobius"/>
    </source>
</evidence>
<feature type="signal peptide" evidence="2">
    <location>
        <begin position="1"/>
        <end position="40"/>
    </location>
</feature>
<evidence type="ECO:0000313" key="4">
    <source>
        <dbReference type="Proteomes" id="UP000293852"/>
    </source>
</evidence>
<keyword evidence="2" id="KW-0732">Signal</keyword>
<gene>
    <name evidence="3" type="ORF">EV386_1311</name>
</gene>
<comment type="caution">
    <text evidence="3">The sequence shown here is derived from an EMBL/GenBank/DDBJ whole genome shotgun (WGS) entry which is preliminary data.</text>
</comment>
<dbReference type="RefSeq" id="WP_130413410.1">
    <property type="nucleotide sequence ID" value="NZ_SGWX01000001.1"/>
</dbReference>
<keyword evidence="4" id="KW-1185">Reference proteome</keyword>